<accession>A0ABW3TP38</accession>
<keyword evidence="2" id="KW-1133">Transmembrane helix</keyword>
<feature type="domain" description="DUF1648" evidence="3">
    <location>
        <begin position="45"/>
        <end position="85"/>
    </location>
</feature>
<proteinExistence type="predicted"/>
<evidence type="ECO:0000313" key="5">
    <source>
        <dbReference type="Proteomes" id="UP001597181"/>
    </source>
</evidence>
<feature type="region of interest" description="Disordered" evidence="1">
    <location>
        <begin position="1"/>
        <end position="21"/>
    </location>
</feature>
<evidence type="ECO:0000313" key="4">
    <source>
        <dbReference type="EMBL" id="MFD1202405.1"/>
    </source>
</evidence>
<dbReference type="Pfam" id="PF07853">
    <property type="entry name" value="DUF1648"/>
    <property type="match status" value="1"/>
</dbReference>
<evidence type="ECO:0000256" key="2">
    <source>
        <dbReference type="SAM" id="Phobius"/>
    </source>
</evidence>
<keyword evidence="5" id="KW-1185">Reference proteome</keyword>
<protein>
    <submittedName>
        <fullName evidence="4">DUF1648 domain-containing protein</fullName>
    </submittedName>
</protein>
<dbReference type="RefSeq" id="WP_343960866.1">
    <property type="nucleotide sequence ID" value="NZ_BAAAKZ010000010.1"/>
</dbReference>
<keyword evidence="2" id="KW-0472">Membrane</keyword>
<feature type="transmembrane region" description="Helical" evidence="2">
    <location>
        <begin position="238"/>
        <end position="259"/>
    </location>
</feature>
<comment type="caution">
    <text evidence="4">The sequence shown here is derived from an EMBL/GenBank/DDBJ whole genome shotgun (WGS) entry which is preliminary data.</text>
</comment>
<gene>
    <name evidence="4" type="ORF">ACFQ3U_10920</name>
</gene>
<feature type="transmembrane region" description="Helical" evidence="2">
    <location>
        <begin position="72"/>
        <end position="94"/>
    </location>
</feature>
<dbReference type="Proteomes" id="UP001597181">
    <property type="component" value="Unassembled WGS sequence"/>
</dbReference>
<reference evidence="5" key="1">
    <citation type="journal article" date="2019" name="Int. J. Syst. Evol. Microbiol.">
        <title>The Global Catalogue of Microorganisms (GCM) 10K type strain sequencing project: providing services to taxonomists for standard genome sequencing and annotation.</title>
        <authorList>
            <consortium name="The Broad Institute Genomics Platform"/>
            <consortium name="The Broad Institute Genome Sequencing Center for Infectious Disease"/>
            <person name="Wu L."/>
            <person name="Ma J."/>
        </authorList>
    </citation>
    <scope>NUCLEOTIDE SEQUENCE [LARGE SCALE GENOMIC DNA]</scope>
    <source>
        <strain evidence="5">CCUG 50213</strain>
    </source>
</reference>
<feature type="transmembrane region" description="Helical" evidence="2">
    <location>
        <begin position="154"/>
        <end position="174"/>
    </location>
</feature>
<keyword evidence="2" id="KW-0812">Transmembrane</keyword>
<dbReference type="InterPro" id="IPR012867">
    <property type="entry name" value="DUF1648"/>
</dbReference>
<organism evidence="4 5">
    <name type="scientific">Leucobacter albus</name>
    <dbReference type="NCBI Taxonomy" id="272210"/>
    <lineage>
        <taxon>Bacteria</taxon>
        <taxon>Bacillati</taxon>
        <taxon>Actinomycetota</taxon>
        <taxon>Actinomycetes</taxon>
        <taxon>Micrococcales</taxon>
        <taxon>Microbacteriaceae</taxon>
        <taxon>Leucobacter</taxon>
    </lineage>
</organism>
<dbReference type="EMBL" id="JBHTLY010000004">
    <property type="protein sequence ID" value="MFD1202405.1"/>
    <property type="molecule type" value="Genomic_DNA"/>
</dbReference>
<feature type="transmembrane region" description="Helical" evidence="2">
    <location>
        <begin position="212"/>
        <end position="232"/>
    </location>
</feature>
<evidence type="ECO:0000256" key="1">
    <source>
        <dbReference type="SAM" id="MobiDB-lite"/>
    </source>
</evidence>
<feature type="transmembrane region" description="Helical" evidence="2">
    <location>
        <begin position="115"/>
        <end position="134"/>
    </location>
</feature>
<evidence type="ECO:0000259" key="3">
    <source>
        <dbReference type="Pfam" id="PF07853"/>
    </source>
</evidence>
<name>A0ABW3TP38_9MICO</name>
<feature type="transmembrane region" description="Helical" evidence="2">
    <location>
        <begin position="32"/>
        <end position="52"/>
    </location>
</feature>
<feature type="compositionally biased region" description="Pro residues" evidence="1">
    <location>
        <begin position="1"/>
        <end position="14"/>
    </location>
</feature>
<sequence>MTDAPTPEPTPTPTPASAHPELPRAKAAARIVGLYVPLGLVVVQTTLYLLWLPRLPNPMAVHWSGAGVADGFASPMLGLVMFPLTGLVITALFFTTKLQDVQNRLRPGGDVWGPLNRLIPAIVLSAGALIFTLNLLTTTAQLDLANGRDLAPNLAAMVIPYPVAIAAGVLGYFAQPKLRIAYEADADAGEPIELAAAERVVWLGAITATKPYLWAMAGALVVASASFIWIVTLRPVSVVAVAVTGVALVAVLVLTLVSMRFNVRIDERGLEARSFLGWPRVWVPAESITSVEVGEIHPFGEFGGWGWRLSTDGSVGIVMRTGEGLRVGRASGRPLVITLDDAEAAAAALATTMQHARAQRRIEGDHS</sequence>